<proteinExistence type="predicted"/>
<reference evidence="1 2" key="1">
    <citation type="submission" date="2018-02" db="EMBL/GenBank/DDBJ databases">
        <title>The genomes of Aspergillus section Nigri reveals drivers in fungal speciation.</title>
        <authorList>
            <consortium name="DOE Joint Genome Institute"/>
            <person name="Vesth T.C."/>
            <person name="Nybo J."/>
            <person name="Theobald S."/>
            <person name="Brandl J."/>
            <person name="Frisvad J.C."/>
            <person name="Nielsen K.F."/>
            <person name="Lyhne E.K."/>
            <person name="Kogle M.E."/>
            <person name="Kuo A."/>
            <person name="Riley R."/>
            <person name="Clum A."/>
            <person name="Nolan M."/>
            <person name="Lipzen A."/>
            <person name="Salamov A."/>
            <person name="Henrissat B."/>
            <person name="Wiebenga A."/>
            <person name="De vries R.P."/>
            <person name="Grigoriev I.V."/>
            <person name="Mortensen U.H."/>
            <person name="Andersen M.R."/>
            <person name="Baker S.E."/>
        </authorList>
    </citation>
    <scope>NUCLEOTIDE SEQUENCE [LARGE SCALE GENOMIC DNA]</scope>
    <source>
        <strain evidence="1 2">CBS 121057</strain>
    </source>
</reference>
<dbReference type="VEuPathDB" id="FungiDB:BO78DRAFT_25522"/>
<dbReference type="AlphaFoldDB" id="A0A319DUN0"/>
<sequence length="92" mass="9904">MKSWLCHRRVMTFLPWGCRSDPTLSAALMKAPSPRLVGSDRIIAGSQNPPFQGTSLETSGFASPRLLLVLLEDISLGVYPPGWAVAICTSSS</sequence>
<keyword evidence="2" id="KW-1185">Reference proteome</keyword>
<organism evidence="1 2">
    <name type="scientific">Aspergillus sclerotiicarbonarius (strain CBS 121057 / IBT 28362)</name>
    <dbReference type="NCBI Taxonomy" id="1448318"/>
    <lineage>
        <taxon>Eukaryota</taxon>
        <taxon>Fungi</taxon>
        <taxon>Dikarya</taxon>
        <taxon>Ascomycota</taxon>
        <taxon>Pezizomycotina</taxon>
        <taxon>Eurotiomycetes</taxon>
        <taxon>Eurotiomycetidae</taxon>
        <taxon>Eurotiales</taxon>
        <taxon>Aspergillaceae</taxon>
        <taxon>Aspergillus</taxon>
        <taxon>Aspergillus subgen. Circumdati</taxon>
    </lineage>
</organism>
<name>A0A319DUN0_ASPSB</name>
<evidence type="ECO:0000313" key="2">
    <source>
        <dbReference type="Proteomes" id="UP000248423"/>
    </source>
</evidence>
<dbReference type="Proteomes" id="UP000248423">
    <property type="component" value="Unassembled WGS sequence"/>
</dbReference>
<evidence type="ECO:0000313" key="1">
    <source>
        <dbReference type="EMBL" id="PYI01090.1"/>
    </source>
</evidence>
<dbReference type="EMBL" id="KZ826425">
    <property type="protein sequence ID" value="PYI01090.1"/>
    <property type="molecule type" value="Genomic_DNA"/>
</dbReference>
<gene>
    <name evidence="1" type="ORF">BO78DRAFT_25522</name>
</gene>
<protein>
    <submittedName>
        <fullName evidence="1">Uncharacterized protein</fullName>
    </submittedName>
</protein>
<accession>A0A319DUN0</accession>